<keyword evidence="1" id="KW-0472">Membrane</keyword>
<evidence type="ECO:0000313" key="4">
    <source>
        <dbReference type="Proteomes" id="UP000321574"/>
    </source>
</evidence>
<dbReference type="EMBL" id="VDUW01000004">
    <property type="protein sequence ID" value="TXL65040.1"/>
    <property type="molecule type" value="Genomic_DNA"/>
</dbReference>
<dbReference type="RefSeq" id="WP_147666813.1">
    <property type="nucleotide sequence ID" value="NZ_VDUW01000004.1"/>
</dbReference>
<keyword evidence="1" id="KW-0812">Transmembrane</keyword>
<accession>A0A5C8NVF8</accession>
<evidence type="ECO:0000259" key="2">
    <source>
        <dbReference type="Pfam" id="PF07331"/>
    </source>
</evidence>
<feature type="transmembrane region" description="Helical" evidence="1">
    <location>
        <begin position="77"/>
        <end position="93"/>
    </location>
</feature>
<evidence type="ECO:0000313" key="3">
    <source>
        <dbReference type="EMBL" id="TXL65040.1"/>
    </source>
</evidence>
<dbReference type="AlphaFoldDB" id="A0A5C8NVF8"/>
<feature type="transmembrane region" description="Helical" evidence="1">
    <location>
        <begin position="9"/>
        <end position="27"/>
    </location>
</feature>
<keyword evidence="4" id="KW-1185">Reference proteome</keyword>
<gene>
    <name evidence="3" type="ORF">FHP05_07835</name>
</gene>
<evidence type="ECO:0000256" key="1">
    <source>
        <dbReference type="SAM" id="Phobius"/>
    </source>
</evidence>
<feature type="transmembrane region" description="Helical" evidence="1">
    <location>
        <begin position="123"/>
        <end position="145"/>
    </location>
</feature>
<name>A0A5C8NVF8_9BACI</name>
<reference evidence="3 4" key="1">
    <citation type="submission" date="2019-06" db="EMBL/GenBank/DDBJ databases">
        <title>Cerasibacillus sp. nov., isolated from maize field.</title>
        <authorList>
            <person name="Lin S.-Y."/>
            <person name="Tsai C.-F."/>
            <person name="Young C.-C."/>
        </authorList>
    </citation>
    <scope>NUCLEOTIDE SEQUENCE [LARGE SCALE GENOMIC DNA]</scope>
    <source>
        <strain evidence="3 4">CC-CFT480</strain>
    </source>
</reference>
<protein>
    <submittedName>
        <fullName evidence="3">Tripartite tricarboxylate transporter TctB family protein</fullName>
    </submittedName>
</protein>
<dbReference type="InterPro" id="IPR009936">
    <property type="entry name" value="DUF1468"/>
</dbReference>
<feature type="domain" description="DUF1468" evidence="2">
    <location>
        <begin position="10"/>
        <end position="146"/>
    </location>
</feature>
<comment type="caution">
    <text evidence="3">The sequence shown here is derived from an EMBL/GenBank/DDBJ whole genome shotgun (WGS) entry which is preliminary data.</text>
</comment>
<dbReference type="Pfam" id="PF07331">
    <property type="entry name" value="TctB"/>
    <property type="match status" value="1"/>
</dbReference>
<feature type="transmembrane region" description="Helical" evidence="1">
    <location>
        <begin position="99"/>
        <end position="116"/>
    </location>
</feature>
<dbReference type="Proteomes" id="UP000321574">
    <property type="component" value="Unassembled WGS sequence"/>
</dbReference>
<sequence length="152" mass="17573">MFKNINQRVSVVLLIIACVYLFLSYQIPPYAYTEVEADVVPKTLGWLLVLLSVFLFFSKDTETNEQKARRSISGSEIGVLIAVFGFILVYILFLEKVGFMIMTALFIFFCSWFLGYKKYFTNMTVSIVFSISMYFMFVKLLRISLPQGILPF</sequence>
<keyword evidence="1" id="KW-1133">Transmembrane helix</keyword>
<proteinExistence type="predicted"/>
<dbReference type="OrthoDB" id="2426743at2"/>
<organism evidence="3 4">
    <name type="scientific">Cerasibacillus terrae</name>
    <dbReference type="NCBI Taxonomy" id="2498845"/>
    <lineage>
        <taxon>Bacteria</taxon>
        <taxon>Bacillati</taxon>
        <taxon>Bacillota</taxon>
        <taxon>Bacilli</taxon>
        <taxon>Bacillales</taxon>
        <taxon>Bacillaceae</taxon>
        <taxon>Cerasibacillus</taxon>
    </lineage>
</organism>
<feature type="transmembrane region" description="Helical" evidence="1">
    <location>
        <begin position="39"/>
        <end position="57"/>
    </location>
</feature>